<feature type="chain" id="PRO_5031518870" evidence="1">
    <location>
        <begin position="21"/>
        <end position="186"/>
    </location>
</feature>
<protein>
    <submittedName>
        <fullName evidence="2">Opacity protein-like surface antigen</fullName>
    </submittedName>
</protein>
<evidence type="ECO:0000256" key="1">
    <source>
        <dbReference type="SAM" id="SignalP"/>
    </source>
</evidence>
<keyword evidence="1" id="KW-0732">Signal</keyword>
<evidence type="ECO:0000313" key="3">
    <source>
        <dbReference type="Proteomes" id="UP000555448"/>
    </source>
</evidence>
<accession>A0A7W7K938</accession>
<evidence type="ECO:0000313" key="2">
    <source>
        <dbReference type="EMBL" id="MBB4858509.1"/>
    </source>
</evidence>
<dbReference type="RefSeq" id="WP_184244234.1">
    <property type="nucleotide sequence ID" value="NZ_JACHLR010000006.1"/>
</dbReference>
<comment type="caution">
    <text evidence="2">The sequence shown here is derived from an EMBL/GenBank/DDBJ whole genome shotgun (WGS) entry which is preliminary data.</text>
</comment>
<dbReference type="AlphaFoldDB" id="A0A7W7K938"/>
<proteinExistence type="predicted"/>
<sequence>MKKFLFAAALAVSMPAVAVAQDASTATAPDGTPAFGIEPYVGVLGGWHQFDKSSEFGSPRGGRMDGALLSGVAGVNIPLGPVFVGAEGNATKGFGDIDWEYGVRGRVGARAGDSGMIFVSGGYQWVNGKRAYSDQKDWIYGVGVEVGPKDIGLGGITTNSGIRLRLQAETYDFDSIRPMAGVIAHF</sequence>
<dbReference type="SUPFAM" id="SSF56925">
    <property type="entry name" value="OMPA-like"/>
    <property type="match status" value="1"/>
</dbReference>
<dbReference type="EMBL" id="JACHLR010000006">
    <property type="protein sequence ID" value="MBB4858509.1"/>
    <property type="molecule type" value="Genomic_DNA"/>
</dbReference>
<dbReference type="Proteomes" id="UP000555448">
    <property type="component" value="Unassembled WGS sequence"/>
</dbReference>
<reference evidence="2 3" key="1">
    <citation type="submission" date="2020-08" db="EMBL/GenBank/DDBJ databases">
        <title>Functional genomics of gut bacteria from endangered species of beetles.</title>
        <authorList>
            <person name="Carlos-Shanley C."/>
        </authorList>
    </citation>
    <scope>NUCLEOTIDE SEQUENCE [LARGE SCALE GENOMIC DNA]</scope>
    <source>
        <strain evidence="2 3">S00245</strain>
    </source>
</reference>
<organism evidence="2 3">
    <name type="scientific">Novosphingobium chloroacetimidivorans</name>
    <dbReference type="NCBI Taxonomy" id="1428314"/>
    <lineage>
        <taxon>Bacteria</taxon>
        <taxon>Pseudomonadati</taxon>
        <taxon>Pseudomonadota</taxon>
        <taxon>Alphaproteobacteria</taxon>
        <taxon>Sphingomonadales</taxon>
        <taxon>Sphingomonadaceae</taxon>
        <taxon>Novosphingobium</taxon>
    </lineage>
</organism>
<feature type="signal peptide" evidence="1">
    <location>
        <begin position="1"/>
        <end position="20"/>
    </location>
</feature>
<keyword evidence="3" id="KW-1185">Reference proteome</keyword>
<dbReference type="InterPro" id="IPR011250">
    <property type="entry name" value="OMP/PagP_B-barrel"/>
</dbReference>
<name>A0A7W7K938_9SPHN</name>
<gene>
    <name evidence="2" type="ORF">HNO88_001832</name>
</gene>